<sequence length="40" mass="4858">MKKNPEIGPRELNTNRSVDRLDIYFQKIMFRLIGSNRQYD</sequence>
<organism evidence="1 2">
    <name type="scientific">Mariniradius saccharolyticus AK6</name>
    <dbReference type="NCBI Taxonomy" id="1239962"/>
    <lineage>
        <taxon>Bacteria</taxon>
        <taxon>Pseudomonadati</taxon>
        <taxon>Bacteroidota</taxon>
        <taxon>Cytophagia</taxon>
        <taxon>Cytophagales</taxon>
        <taxon>Cyclobacteriaceae</taxon>
        <taxon>Mariniradius</taxon>
    </lineage>
</organism>
<reference evidence="1" key="1">
    <citation type="submission" date="2013-01" db="EMBL/GenBank/DDBJ databases">
        <title>Genome assembly of Mariniradius saccharolyticus AK6.</title>
        <authorList>
            <person name="Vaidya B."/>
            <person name="Khatri I."/>
            <person name="Tanuku N.R.S."/>
            <person name="Subramanian S."/>
            <person name="Pinnaka A."/>
        </authorList>
    </citation>
    <scope>NUCLEOTIDE SEQUENCE [LARGE SCALE GENOMIC DNA]</scope>
    <source>
        <strain evidence="1">AK6</strain>
    </source>
</reference>
<name>M7X1B0_9BACT</name>
<gene>
    <name evidence="1" type="ORF">C943_02447</name>
</gene>
<keyword evidence="2" id="KW-1185">Reference proteome</keyword>
<dbReference type="Proteomes" id="UP000010953">
    <property type="component" value="Unassembled WGS sequence"/>
</dbReference>
<dbReference type="EMBL" id="AMZY02000020">
    <property type="protein sequence ID" value="EMS31300.1"/>
    <property type="molecule type" value="Genomic_DNA"/>
</dbReference>
<proteinExistence type="predicted"/>
<evidence type="ECO:0000313" key="2">
    <source>
        <dbReference type="Proteomes" id="UP000010953"/>
    </source>
</evidence>
<protein>
    <submittedName>
        <fullName evidence="1">Uncharacterized protein</fullName>
    </submittedName>
</protein>
<evidence type="ECO:0000313" key="1">
    <source>
        <dbReference type="EMBL" id="EMS31300.1"/>
    </source>
</evidence>
<accession>M7X1B0</accession>
<comment type="caution">
    <text evidence="1">The sequence shown here is derived from an EMBL/GenBank/DDBJ whole genome shotgun (WGS) entry which is preliminary data.</text>
</comment>
<dbReference type="STRING" id="1239962.C943_02447"/>
<dbReference type="InParanoid" id="M7X1B0"/>
<dbReference type="AlphaFoldDB" id="M7X1B0"/>